<dbReference type="InterPro" id="IPR045865">
    <property type="entry name" value="ACT-like_dom_sf"/>
</dbReference>
<evidence type="ECO:0000256" key="8">
    <source>
        <dbReference type="ARBA" id="ARBA00023027"/>
    </source>
</evidence>
<dbReference type="EC" id="1.1.1.95" evidence="5"/>
<dbReference type="SUPFAM" id="SSF55021">
    <property type="entry name" value="ACT-like"/>
    <property type="match status" value="1"/>
</dbReference>
<dbReference type="SUPFAM" id="SSF52283">
    <property type="entry name" value="Formate/glycerate dehydrogenase catalytic domain-like"/>
    <property type="match status" value="1"/>
</dbReference>
<dbReference type="InterPro" id="IPR036291">
    <property type="entry name" value="NAD(P)-bd_dom_sf"/>
</dbReference>
<dbReference type="RefSeq" id="WP_154484714.1">
    <property type="nucleotide sequence ID" value="NZ_VULR01000015.1"/>
</dbReference>
<feature type="domain" description="ACT" evidence="13">
    <location>
        <begin position="320"/>
        <end position="388"/>
    </location>
</feature>
<evidence type="ECO:0000256" key="9">
    <source>
        <dbReference type="ARBA" id="ARBA00030455"/>
    </source>
</evidence>
<evidence type="ECO:0000256" key="2">
    <source>
        <dbReference type="ARBA" id="ARBA00005216"/>
    </source>
</evidence>
<dbReference type="FunFam" id="3.40.50.720:FF:000584">
    <property type="entry name" value="D-3-phosphoglycerate dehydrogenase"/>
    <property type="match status" value="1"/>
</dbReference>
<comment type="pathway">
    <text evidence="2">Amino-acid biosynthesis; L-serine biosynthesis; L-serine from 3-phospho-D-glycerate: step 1/3.</text>
</comment>
<dbReference type="SUPFAM" id="SSF51735">
    <property type="entry name" value="NAD(P)-binding Rossmann-fold domains"/>
    <property type="match status" value="1"/>
</dbReference>
<gene>
    <name evidence="14" type="ORF">FYJ27_09925</name>
</gene>
<dbReference type="CDD" id="cd04901">
    <property type="entry name" value="ACT_3PGDH"/>
    <property type="match status" value="1"/>
</dbReference>
<evidence type="ECO:0000256" key="12">
    <source>
        <dbReference type="RuleBase" id="RU003719"/>
    </source>
</evidence>
<evidence type="ECO:0000256" key="1">
    <source>
        <dbReference type="ARBA" id="ARBA00003800"/>
    </source>
</evidence>
<organism evidence="14 15">
    <name type="scientific">Anaerosalibacter bizertensis</name>
    <dbReference type="NCBI Taxonomy" id="932217"/>
    <lineage>
        <taxon>Bacteria</taxon>
        <taxon>Bacillati</taxon>
        <taxon>Bacillota</taxon>
        <taxon>Tissierellia</taxon>
        <taxon>Tissierellales</taxon>
        <taxon>Sporanaerobacteraceae</taxon>
        <taxon>Anaerosalibacter</taxon>
    </lineage>
</organism>
<dbReference type="PROSITE" id="PS51671">
    <property type="entry name" value="ACT"/>
    <property type="match status" value="1"/>
</dbReference>
<keyword evidence="8" id="KW-0520">NAD</keyword>
<evidence type="ECO:0000313" key="14">
    <source>
        <dbReference type="EMBL" id="MSS44039.1"/>
    </source>
</evidence>
<evidence type="ECO:0000256" key="5">
    <source>
        <dbReference type="ARBA" id="ARBA00013143"/>
    </source>
</evidence>
<dbReference type="PANTHER" id="PTHR42938">
    <property type="entry name" value="FORMATE DEHYDROGENASE 1"/>
    <property type="match status" value="1"/>
</dbReference>
<dbReference type="EMBL" id="VULR01000015">
    <property type="protein sequence ID" value="MSS44039.1"/>
    <property type="molecule type" value="Genomic_DNA"/>
</dbReference>
<dbReference type="AlphaFoldDB" id="A0A844FJ87"/>
<sequence length="388" mass="42767">MYKIQVFNKISQKGLELLGKDKYILGTDIQEPDGILVRSQELKNMDLPSSLKAIARAGVGVNNIPIDSCSEKGIIVFNTPGANANAVKELTICGLLLASRKIIEGIEWTNSLSNEDGPIDKKVEQGKKAFKGGEIKGKRLGVIGLGAIGVLVANAAHSLDMEVLGYDPFMSIDSAWNLSRGVDKAETLQELLEKSDFITIHVPLLEQTKYMIGREEFSLMKKGVKLLNFSRNELIDVVALKEAIEEGIVDKYVTDFPEEEILGMDEVLCVPHLGASTAESEENCAIMAVNELKDYLENGNIRNSVNYPECVMPRRSPSYRISIVNHNIPNMVGQITTLLADAHINIDNLLNKSKGKYAYTLLDVAEQPTKEIIDSIENIEGIIRVRVL</sequence>
<evidence type="ECO:0000256" key="7">
    <source>
        <dbReference type="ARBA" id="ARBA00023002"/>
    </source>
</evidence>
<dbReference type="OrthoDB" id="9805416at2"/>
<dbReference type="Gene3D" id="3.30.70.260">
    <property type="match status" value="1"/>
</dbReference>
<protein>
    <recommendedName>
        <fullName evidence="6">D-3-phosphoglycerate dehydrogenase</fullName>
        <ecNumber evidence="4">1.1.1.399</ecNumber>
        <ecNumber evidence="5">1.1.1.95</ecNumber>
    </recommendedName>
    <alternativeName>
        <fullName evidence="9">2-oxoglutarate reductase</fullName>
    </alternativeName>
</protein>
<dbReference type="Pfam" id="PF02826">
    <property type="entry name" value="2-Hacid_dh_C"/>
    <property type="match status" value="1"/>
</dbReference>
<comment type="function">
    <text evidence="1">Catalyzes the reversible oxidation of 3-phospho-D-glycerate to 3-phosphonooxypyruvate, the first step of the phosphorylated L-serine biosynthesis pathway. Also catalyzes the reversible oxidation of 2-hydroxyglutarate to 2-oxoglutarate.</text>
</comment>
<keyword evidence="7 12" id="KW-0560">Oxidoreductase</keyword>
<dbReference type="InterPro" id="IPR002912">
    <property type="entry name" value="ACT_dom"/>
</dbReference>
<proteinExistence type="inferred from homology"/>
<dbReference type="PANTHER" id="PTHR42938:SF47">
    <property type="entry name" value="HYDROXYPYRUVATE REDUCTASE"/>
    <property type="match status" value="1"/>
</dbReference>
<evidence type="ECO:0000259" key="13">
    <source>
        <dbReference type="PROSITE" id="PS51671"/>
    </source>
</evidence>
<dbReference type="CDD" id="cd12174">
    <property type="entry name" value="PGDH_like_3"/>
    <property type="match status" value="1"/>
</dbReference>
<dbReference type="GO" id="GO:0051287">
    <property type="term" value="F:NAD binding"/>
    <property type="evidence" value="ECO:0007669"/>
    <property type="project" value="InterPro"/>
</dbReference>
<dbReference type="PROSITE" id="PS00670">
    <property type="entry name" value="D_2_HYDROXYACID_DH_2"/>
    <property type="match status" value="1"/>
</dbReference>
<dbReference type="InterPro" id="IPR006140">
    <property type="entry name" value="D-isomer_DH_NAD-bd"/>
</dbReference>
<evidence type="ECO:0000256" key="6">
    <source>
        <dbReference type="ARBA" id="ARBA00021582"/>
    </source>
</evidence>
<dbReference type="Proteomes" id="UP000462760">
    <property type="component" value="Unassembled WGS sequence"/>
</dbReference>
<evidence type="ECO:0000256" key="11">
    <source>
        <dbReference type="ARBA" id="ARBA00048731"/>
    </source>
</evidence>
<dbReference type="PROSITE" id="PS00065">
    <property type="entry name" value="D_2_HYDROXYACID_DH_1"/>
    <property type="match status" value="1"/>
</dbReference>
<name>A0A844FJ87_9FIRM</name>
<dbReference type="InterPro" id="IPR029752">
    <property type="entry name" value="D-isomer_DH_CS1"/>
</dbReference>
<dbReference type="EC" id="1.1.1.399" evidence="4"/>
<reference evidence="14 15" key="1">
    <citation type="submission" date="2019-08" db="EMBL/GenBank/DDBJ databases">
        <title>In-depth cultivation of the pig gut microbiome towards novel bacterial diversity and tailored functional studies.</title>
        <authorList>
            <person name="Wylensek D."/>
            <person name="Hitch T.C.A."/>
            <person name="Clavel T."/>
        </authorList>
    </citation>
    <scope>NUCLEOTIDE SEQUENCE [LARGE SCALE GENOMIC DNA]</scope>
    <source>
        <strain evidence="14 15">Med78-601-WT-4W-RMD-3</strain>
    </source>
</reference>
<evidence type="ECO:0000256" key="3">
    <source>
        <dbReference type="ARBA" id="ARBA00005854"/>
    </source>
</evidence>
<comment type="catalytic activity">
    <reaction evidence="10">
        <text>(R)-2-hydroxyglutarate + NAD(+) = 2-oxoglutarate + NADH + H(+)</text>
        <dbReference type="Rhea" id="RHEA:49612"/>
        <dbReference type="ChEBI" id="CHEBI:15378"/>
        <dbReference type="ChEBI" id="CHEBI:15801"/>
        <dbReference type="ChEBI" id="CHEBI:16810"/>
        <dbReference type="ChEBI" id="CHEBI:57540"/>
        <dbReference type="ChEBI" id="CHEBI:57945"/>
        <dbReference type="EC" id="1.1.1.399"/>
    </reaction>
</comment>
<comment type="similarity">
    <text evidence="3 12">Belongs to the D-isomer specific 2-hydroxyacid dehydrogenase family.</text>
</comment>
<evidence type="ECO:0000256" key="4">
    <source>
        <dbReference type="ARBA" id="ARBA00013001"/>
    </source>
</evidence>
<dbReference type="GO" id="GO:0004617">
    <property type="term" value="F:phosphoglycerate dehydrogenase activity"/>
    <property type="evidence" value="ECO:0007669"/>
    <property type="project" value="UniProtKB-EC"/>
</dbReference>
<dbReference type="Pfam" id="PF00389">
    <property type="entry name" value="2-Hacid_dh"/>
    <property type="match status" value="1"/>
</dbReference>
<evidence type="ECO:0000313" key="15">
    <source>
        <dbReference type="Proteomes" id="UP000462760"/>
    </source>
</evidence>
<evidence type="ECO:0000256" key="10">
    <source>
        <dbReference type="ARBA" id="ARBA00048126"/>
    </source>
</evidence>
<accession>A0A844FJ87</accession>
<comment type="catalytic activity">
    <reaction evidence="11">
        <text>(2R)-3-phosphoglycerate + NAD(+) = 3-phosphooxypyruvate + NADH + H(+)</text>
        <dbReference type="Rhea" id="RHEA:12641"/>
        <dbReference type="ChEBI" id="CHEBI:15378"/>
        <dbReference type="ChEBI" id="CHEBI:18110"/>
        <dbReference type="ChEBI" id="CHEBI:57540"/>
        <dbReference type="ChEBI" id="CHEBI:57945"/>
        <dbReference type="ChEBI" id="CHEBI:58272"/>
        <dbReference type="EC" id="1.1.1.95"/>
    </reaction>
</comment>
<dbReference type="UniPathway" id="UPA00135">
    <property type="reaction ID" value="UER00196"/>
</dbReference>
<dbReference type="Gene3D" id="3.40.50.720">
    <property type="entry name" value="NAD(P)-binding Rossmann-like Domain"/>
    <property type="match status" value="2"/>
</dbReference>
<dbReference type="InterPro" id="IPR006139">
    <property type="entry name" value="D-isomer_2_OHA_DH_cat_dom"/>
</dbReference>
<dbReference type="InterPro" id="IPR029753">
    <property type="entry name" value="D-isomer_DH_CS"/>
</dbReference>
<comment type="caution">
    <text evidence="14">The sequence shown here is derived from an EMBL/GenBank/DDBJ whole genome shotgun (WGS) entry which is preliminary data.</text>
</comment>